<organism evidence="2 3">
    <name type="scientific">Marivirga salinarum</name>
    <dbReference type="NCBI Taxonomy" id="3059078"/>
    <lineage>
        <taxon>Bacteria</taxon>
        <taxon>Pseudomonadati</taxon>
        <taxon>Bacteroidota</taxon>
        <taxon>Cytophagia</taxon>
        <taxon>Cytophagales</taxon>
        <taxon>Marivirgaceae</taxon>
        <taxon>Marivirga</taxon>
    </lineage>
</organism>
<dbReference type="AlphaFoldDB" id="A0AA51R8W4"/>
<accession>A0AA51R8W4</accession>
<feature type="chain" id="PRO_5041314584" evidence="1">
    <location>
        <begin position="24"/>
        <end position="367"/>
    </location>
</feature>
<gene>
    <name evidence="2" type="ORF">QYS49_39110</name>
</gene>
<dbReference type="KEGG" id="msaa:QYS49_39110"/>
<dbReference type="RefSeq" id="WP_308349169.1">
    <property type="nucleotide sequence ID" value="NZ_CP129971.1"/>
</dbReference>
<evidence type="ECO:0000256" key="1">
    <source>
        <dbReference type="SAM" id="SignalP"/>
    </source>
</evidence>
<keyword evidence="3" id="KW-1185">Reference proteome</keyword>
<evidence type="ECO:0000313" key="3">
    <source>
        <dbReference type="Proteomes" id="UP001230496"/>
    </source>
</evidence>
<reference evidence="2 3" key="1">
    <citation type="submission" date="2023-08" db="EMBL/GenBank/DDBJ databases">
        <title>Comparative genomics and taxonomic characterization of three novel marine species of genus Marivirga.</title>
        <authorList>
            <person name="Muhammad N."/>
            <person name="Kim S.-G."/>
        </authorList>
    </citation>
    <scope>NUCLEOTIDE SEQUENCE [LARGE SCALE GENOMIC DNA]</scope>
    <source>
        <strain evidence="2 3">BDSF4-3</strain>
    </source>
</reference>
<keyword evidence="1" id="KW-0732">Signal</keyword>
<sequence>MKILYRYIVITVLGLFTAQGLTAQQIGDLNGINFQAVAIDEDGKEIVGMDEEGKPLYEANLEVRFTITTGQDGDVLYQETQETVTDEYGHFSLVIGKGNLTGSGAYDVLLDIPWIEADQWLKVELKYNGNDFRQVSYQQFMSVPYAFYTDDIADNAITTSKILDGEVNNEDIASDAVTTDKILNGEIINEDVADATLDLTAKVINILPVRNGGTGTDSIPAGHILIGNGLDSMQSLAVNDSAMLLTNSGGTTELYKLRPGPRTSIDVDDVNKTITITALQQSGPGTGAGSVSVPNVASGSQVERNFPAAGVQPGDIILATIDQDLQGLTMTAYVRQAGQVIVVFFNGSGQPVNLGPVTVNFANFGQP</sequence>
<dbReference type="Proteomes" id="UP001230496">
    <property type="component" value="Chromosome"/>
</dbReference>
<evidence type="ECO:0000313" key="2">
    <source>
        <dbReference type="EMBL" id="WMN11642.1"/>
    </source>
</evidence>
<feature type="signal peptide" evidence="1">
    <location>
        <begin position="1"/>
        <end position="23"/>
    </location>
</feature>
<protein>
    <submittedName>
        <fullName evidence="2">Uncharacterized protein</fullName>
    </submittedName>
</protein>
<proteinExistence type="predicted"/>
<dbReference type="EMBL" id="CP129971">
    <property type="protein sequence ID" value="WMN11642.1"/>
    <property type="molecule type" value="Genomic_DNA"/>
</dbReference>
<name>A0AA51R8W4_9BACT</name>